<evidence type="ECO:0000256" key="2">
    <source>
        <dbReference type="ARBA" id="ARBA00004229"/>
    </source>
</evidence>
<dbReference type="Pfam" id="PF01043">
    <property type="entry name" value="SecA_PP_bind"/>
    <property type="match status" value="1"/>
</dbReference>
<gene>
    <name evidence="15" type="ORF">ZOSMA_19G00340</name>
</gene>
<organism evidence="15 16">
    <name type="scientific">Zostera marina</name>
    <name type="common">Eelgrass</name>
    <dbReference type="NCBI Taxonomy" id="29655"/>
    <lineage>
        <taxon>Eukaryota</taxon>
        <taxon>Viridiplantae</taxon>
        <taxon>Streptophyta</taxon>
        <taxon>Embryophyta</taxon>
        <taxon>Tracheophyta</taxon>
        <taxon>Spermatophyta</taxon>
        <taxon>Magnoliopsida</taxon>
        <taxon>Liliopsida</taxon>
        <taxon>Zosteraceae</taxon>
        <taxon>Zostera</taxon>
    </lineage>
</organism>
<dbReference type="FunFam" id="3.40.50.300:FF:000334">
    <property type="entry name" value="Protein translocase subunit SecA"/>
    <property type="match status" value="1"/>
</dbReference>
<keyword evidence="16" id="KW-1185">Reference proteome</keyword>
<dbReference type="GO" id="GO:0006886">
    <property type="term" value="P:intracellular protein transport"/>
    <property type="evidence" value="ECO:0007669"/>
    <property type="project" value="InterPro"/>
</dbReference>
<keyword evidence="10" id="KW-0472">Membrane</keyword>
<dbReference type="InterPro" id="IPR014001">
    <property type="entry name" value="Helicase_ATP-bd"/>
</dbReference>
<accession>A0A0K9PQE5</accession>
<dbReference type="FunFam" id="1.10.3060.10:FF:000005">
    <property type="entry name" value="Protein translocase subunit SecA"/>
    <property type="match status" value="1"/>
</dbReference>
<evidence type="ECO:0000256" key="7">
    <source>
        <dbReference type="ARBA" id="ARBA00022927"/>
    </source>
</evidence>
<keyword evidence="8" id="KW-1278">Translocase</keyword>
<evidence type="ECO:0000313" key="16">
    <source>
        <dbReference type="Proteomes" id="UP000036987"/>
    </source>
</evidence>
<dbReference type="Proteomes" id="UP000036987">
    <property type="component" value="Unassembled WGS sequence"/>
</dbReference>
<evidence type="ECO:0000256" key="10">
    <source>
        <dbReference type="ARBA" id="ARBA00023136"/>
    </source>
</evidence>
<dbReference type="GO" id="GO:0006605">
    <property type="term" value="P:protein targeting"/>
    <property type="evidence" value="ECO:0007669"/>
    <property type="project" value="InterPro"/>
</dbReference>
<dbReference type="Pfam" id="PF21090">
    <property type="entry name" value="P-loop_SecA"/>
    <property type="match status" value="1"/>
</dbReference>
<reference evidence="16" key="1">
    <citation type="journal article" date="2016" name="Nature">
        <title>The genome of the seagrass Zostera marina reveals angiosperm adaptation to the sea.</title>
        <authorList>
            <person name="Olsen J.L."/>
            <person name="Rouze P."/>
            <person name="Verhelst B."/>
            <person name="Lin Y.-C."/>
            <person name="Bayer T."/>
            <person name="Collen J."/>
            <person name="Dattolo E."/>
            <person name="De Paoli E."/>
            <person name="Dittami S."/>
            <person name="Maumus F."/>
            <person name="Michel G."/>
            <person name="Kersting A."/>
            <person name="Lauritano C."/>
            <person name="Lohaus R."/>
            <person name="Toepel M."/>
            <person name="Tonon T."/>
            <person name="Vanneste K."/>
            <person name="Amirebrahimi M."/>
            <person name="Brakel J."/>
            <person name="Bostroem C."/>
            <person name="Chovatia M."/>
            <person name="Grimwood J."/>
            <person name="Jenkins J.W."/>
            <person name="Jueterbock A."/>
            <person name="Mraz A."/>
            <person name="Stam W.T."/>
            <person name="Tice H."/>
            <person name="Bornberg-Bauer E."/>
            <person name="Green P.J."/>
            <person name="Pearson G.A."/>
            <person name="Procaccini G."/>
            <person name="Duarte C.M."/>
            <person name="Schmutz J."/>
            <person name="Reusch T.B.H."/>
            <person name="Van de Peer Y."/>
        </authorList>
    </citation>
    <scope>NUCLEOTIDE SEQUENCE [LARGE SCALE GENOMIC DNA]</scope>
    <source>
        <strain evidence="16">cv. Finnish</strain>
    </source>
</reference>
<dbReference type="GO" id="GO:0017038">
    <property type="term" value="P:protein import"/>
    <property type="evidence" value="ECO:0007669"/>
    <property type="project" value="InterPro"/>
</dbReference>
<evidence type="ECO:0000256" key="9">
    <source>
        <dbReference type="ARBA" id="ARBA00023010"/>
    </source>
</evidence>
<dbReference type="SMART" id="SM00958">
    <property type="entry name" value="SecA_PP_bind"/>
    <property type="match status" value="1"/>
</dbReference>
<dbReference type="FunFam" id="3.90.1440.10:FF:000003">
    <property type="entry name" value="Preprotein translocase SecA subunit"/>
    <property type="match status" value="1"/>
</dbReference>
<dbReference type="InterPro" id="IPR011116">
    <property type="entry name" value="SecA_Wing/Scaffold"/>
</dbReference>
<dbReference type="InterPro" id="IPR027417">
    <property type="entry name" value="P-loop_NTPase"/>
</dbReference>
<dbReference type="InterPro" id="IPR036266">
    <property type="entry name" value="SecA_Wing/Scaffold_sf"/>
</dbReference>
<evidence type="ECO:0000256" key="12">
    <source>
        <dbReference type="RuleBase" id="RU003874"/>
    </source>
</evidence>
<name>A0A0K9PQE5_ZOSMR</name>
<evidence type="ECO:0000256" key="6">
    <source>
        <dbReference type="ARBA" id="ARBA00022840"/>
    </source>
</evidence>
<feature type="domain" description="SecA family profile" evidence="14">
    <location>
        <begin position="81"/>
        <end position="784"/>
    </location>
</feature>
<keyword evidence="6 12" id="KW-0067">ATP-binding</keyword>
<evidence type="ECO:0000259" key="13">
    <source>
        <dbReference type="PROSITE" id="PS51192"/>
    </source>
</evidence>
<evidence type="ECO:0000256" key="1">
    <source>
        <dbReference type="ARBA" id="ARBA00004170"/>
    </source>
</evidence>
<dbReference type="InterPro" id="IPR000185">
    <property type="entry name" value="SecA"/>
</dbReference>
<dbReference type="InterPro" id="IPR011115">
    <property type="entry name" value="SecA_DEAD"/>
</dbReference>
<keyword evidence="7 12" id="KW-0653">Protein transport</keyword>
<protein>
    <recommendedName>
        <fullName evidence="12">Protein translocase subunit SecA</fullName>
    </recommendedName>
</protein>
<evidence type="ECO:0000313" key="15">
    <source>
        <dbReference type="EMBL" id="KMZ70452.1"/>
    </source>
</evidence>
<dbReference type="STRING" id="29655.A0A0K9PQE5"/>
<dbReference type="Pfam" id="PF07517">
    <property type="entry name" value="SecA_DEAD"/>
    <property type="match status" value="1"/>
</dbReference>
<evidence type="ECO:0000259" key="14">
    <source>
        <dbReference type="PROSITE" id="PS51196"/>
    </source>
</evidence>
<keyword evidence="4 12" id="KW-0813">Transport</keyword>
<dbReference type="HAMAP" id="MF_01382">
    <property type="entry name" value="SecA"/>
    <property type="match status" value="1"/>
</dbReference>
<dbReference type="PANTHER" id="PTHR30612">
    <property type="entry name" value="SECA INNER MEMBRANE COMPONENT OF SEC PROTEIN SECRETION SYSTEM"/>
    <property type="match status" value="1"/>
</dbReference>
<comment type="similarity">
    <text evidence="3 12">Belongs to the SecA family.</text>
</comment>
<feature type="domain" description="Helicase ATP-binding" evidence="13">
    <location>
        <begin position="167"/>
        <end position="330"/>
    </location>
</feature>
<dbReference type="Gene3D" id="3.90.1440.10">
    <property type="entry name" value="SecA, preprotein cross-linking domain"/>
    <property type="match status" value="1"/>
</dbReference>
<dbReference type="GO" id="GO:0016020">
    <property type="term" value="C:membrane"/>
    <property type="evidence" value="ECO:0007669"/>
    <property type="project" value="UniProtKB-SubCell"/>
</dbReference>
<proteinExistence type="inferred from homology"/>
<dbReference type="GO" id="GO:0005524">
    <property type="term" value="F:ATP binding"/>
    <property type="evidence" value="ECO:0000318"/>
    <property type="project" value="GO_Central"/>
</dbReference>
<dbReference type="AlphaFoldDB" id="A0A0K9PQE5"/>
<dbReference type="InterPro" id="IPR014018">
    <property type="entry name" value="SecA_motor_DEAD"/>
</dbReference>
<dbReference type="EMBL" id="LFYR01000728">
    <property type="protein sequence ID" value="KMZ70452.1"/>
    <property type="molecule type" value="Genomic_DNA"/>
</dbReference>
<keyword evidence="9 12" id="KW-0811">Translocation</keyword>
<dbReference type="Gene3D" id="1.10.3060.10">
    <property type="entry name" value="Helical scaffold and wing domains of SecA"/>
    <property type="match status" value="1"/>
</dbReference>
<dbReference type="OrthoDB" id="27934at2759"/>
<dbReference type="SMART" id="SM00957">
    <property type="entry name" value="SecA_DEAD"/>
    <property type="match status" value="1"/>
</dbReference>
<keyword evidence="5 12" id="KW-0547">Nucleotide-binding</keyword>
<dbReference type="PROSITE" id="PS01312">
    <property type="entry name" value="SECA"/>
    <property type="match status" value="1"/>
</dbReference>
<dbReference type="Gene3D" id="3.40.50.300">
    <property type="entry name" value="P-loop containing nucleotide triphosphate hydrolases"/>
    <property type="match status" value="2"/>
</dbReference>
<comment type="subcellular location">
    <subcellularLocation>
        <location evidence="1">Membrane</location>
        <topology evidence="1">Peripheral membrane protein</topology>
    </subcellularLocation>
    <subcellularLocation>
        <location evidence="2">Plastid</location>
        <location evidence="2">Chloroplast</location>
    </subcellularLocation>
</comment>
<dbReference type="CDD" id="cd18803">
    <property type="entry name" value="SF2_C_secA"/>
    <property type="match status" value="1"/>
</dbReference>
<dbReference type="GO" id="GO:0016464">
    <property type="term" value="F:chloroplast protein-transporting ATPase activity"/>
    <property type="evidence" value="ECO:0007669"/>
    <property type="project" value="UniProtKB-EC"/>
</dbReference>
<sequence>MAVVHLYSPFFPFFTTTTLVGSTTHLVFPKRNSSLHNRSFSSISSSSFRLLNGSRFSFNSIDASLKEEVKIHSLKGKKKKAGRSWSDLISLNNWVVGDYYRLVGAVNEFEPHIFRLNDEQLTAKTLEFRLRLRNGETLSDIQAEAFAVVREAARRKLGMRHFDVQIIGGAVLHDGCIAEMKTGEGKTLVSTLSAYLNALAGNGVHVVTVNDYLAQRDAEWMGCVHRFLGLSVGLIQSGMKSEDRRSNYSCDITYTNNSELGFDYLRDNLARNKEQLVMRWPKPFHFAIVDEVDSVLIDEGRNPLLISGEATKDSARYPVAAKVAELLVLDVHYNVELKDNSVNLTEDGVILAEMVLETNDLWDENNPWARFVMNALKAKEFYRRDVQYIVRDGKALIVNELTGRVEERRRWSEGIHQAVEAKEGLEIQPDSVVVAQITYQSLFKLYPKLSGMTGTAKTEEKEFLKMFHIPVIEIPTNLPNIRLDLPIQAFATARGKWEYVCEEVLFMFRLGRPVLVGTTSVENSEHLSDLLKKYHISHNVLNARPKYAANEAKIIAQAGRKYAITISTNMAGRGTDIILGGNPKMLAIEVIEANLLSLLSKESINVDVNGEVVSQKALSKVKIGPSSLGLLAKAALVAKHVNKHRGNAWDYSKAKSVIAEAIEMSQTLKMEDLEMLTNNSKMHNLVPSIALAFLLILKDCETHCWNEGIEVKNLGGLHVIGTSLHESRRIDNQLRGRAGRQGDPGSTRFMVSLQDEMFQKFNFDTEWAVKLISRITNDEDLPIEGNSIVNQLLGLQINAEKFFFGMRKSLVEFDEVLEVQRKHVYELRQLILTGDTESCGEHIFQYMQAVVDEIVFRNVDPAKHPRKWNMRVILDEFIGVAGKIVDDYFARITEETLLDSLDQVSADYIQIDSSPPNLPVPSNAFRGIHSKLSTQKRWLGICNDDTFKKGKYQGTANILRKYLGDLLISSYLEVVHDSGYDDPYIQEIENAVIVKSLDFYWKDHLVNMNRLNSAVNVRSFGHRNPLEEYKIDGCRFFISMLSATRRMTIETLLHYWTSPAESDDLFS</sequence>
<evidence type="ECO:0000256" key="3">
    <source>
        <dbReference type="ARBA" id="ARBA00007650"/>
    </source>
</evidence>
<dbReference type="SUPFAM" id="SSF81886">
    <property type="entry name" value="Helical scaffold and wing domains of SecA"/>
    <property type="match status" value="1"/>
</dbReference>
<dbReference type="InterPro" id="IPR020937">
    <property type="entry name" value="SecA_CS"/>
</dbReference>
<dbReference type="SUPFAM" id="SSF81767">
    <property type="entry name" value="Pre-protein crosslinking domain of SecA"/>
    <property type="match status" value="1"/>
</dbReference>
<dbReference type="GO" id="GO:0009507">
    <property type="term" value="C:chloroplast"/>
    <property type="evidence" value="ECO:0007669"/>
    <property type="project" value="UniProtKB-SubCell"/>
</dbReference>
<dbReference type="PANTHER" id="PTHR30612:SF11">
    <property type="entry name" value="PROTEIN TRANSLOCASE SUBUNIT SECA2, CHLOROPLASTIC"/>
    <property type="match status" value="1"/>
</dbReference>
<dbReference type="Pfam" id="PF07516">
    <property type="entry name" value="SecA_SW"/>
    <property type="match status" value="1"/>
</dbReference>
<dbReference type="NCBIfam" id="TIGR00963">
    <property type="entry name" value="secA"/>
    <property type="match status" value="1"/>
</dbReference>
<comment type="caution">
    <text evidence="15">The sequence shown here is derived from an EMBL/GenBank/DDBJ whole genome shotgun (WGS) entry which is preliminary data.</text>
</comment>
<dbReference type="CDD" id="cd17928">
    <property type="entry name" value="DEXDc_SecA"/>
    <property type="match status" value="1"/>
</dbReference>
<dbReference type="InterPro" id="IPR011130">
    <property type="entry name" value="SecA_preprotein_X-link_dom"/>
</dbReference>
<dbReference type="PROSITE" id="PS51192">
    <property type="entry name" value="HELICASE_ATP_BIND_1"/>
    <property type="match status" value="1"/>
</dbReference>
<evidence type="ECO:0000256" key="11">
    <source>
        <dbReference type="ARBA" id="ARBA00034043"/>
    </source>
</evidence>
<dbReference type="InterPro" id="IPR036670">
    <property type="entry name" value="SecA_X-link_sf"/>
</dbReference>
<dbReference type="OMA" id="SHTIGME"/>
<dbReference type="InterPro" id="IPR044722">
    <property type="entry name" value="SecA_SF2_C"/>
</dbReference>
<evidence type="ECO:0000256" key="4">
    <source>
        <dbReference type="ARBA" id="ARBA00022448"/>
    </source>
</evidence>
<dbReference type="SUPFAM" id="SSF52540">
    <property type="entry name" value="P-loop containing nucleoside triphosphate hydrolases"/>
    <property type="match status" value="2"/>
</dbReference>
<evidence type="ECO:0000256" key="5">
    <source>
        <dbReference type="ARBA" id="ARBA00022741"/>
    </source>
</evidence>
<comment type="catalytic activity">
    <reaction evidence="11">
        <text>ATP + H2O + chloroplast-proteinSide 1 = ADP + phosphate + chloroplast-proteinSide 2.</text>
        <dbReference type="EC" id="7.4.2.4"/>
    </reaction>
</comment>
<dbReference type="PRINTS" id="PR00906">
    <property type="entry name" value="SECA"/>
</dbReference>
<dbReference type="PROSITE" id="PS51196">
    <property type="entry name" value="SECA_MOTOR_DEAD"/>
    <property type="match status" value="1"/>
</dbReference>
<evidence type="ECO:0000256" key="8">
    <source>
        <dbReference type="ARBA" id="ARBA00022967"/>
    </source>
</evidence>